<dbReference type="InterPro" id="IPR053146">
    <property type="entry name" value="QDO-like"/>
</dbReference>
<evidence type="ECO:0000313" key="3">
    <source>
        <dbReference type="EMBL" id="WBA42825.1"/>
    </source>
</evidence>
<evidence type="ECO:0000313" key="4">
    <source>
        <dbReference type="Proteomes" id="UP001211005"/>
    </source>
</evidence>
<dbReference type="Proteomes" id="UP001211005">
    <property type="component" value="Chromosome"/>
</dbReference>
<feature type="domain" description="Cupin type-2" evidence="2">
    <location>
        <begin position="75"/>
        <end position="142"/>
    </location>
</feature>
<accession>A0ABY7LVR9</accession>
<dbReference type="Pfam" id="PF07883">
    <property type="entry name" value="Cupin_2"/>
    <property type="match status" value="1"/>
</dbReference>
<feature type="signal peptide" evidence="1">
    <location>
        <begin position="1"/>
        <end position="19"/>
    </location>
</feature>
<dbReference type="EMBL" id="CP114767">
    <property type="protein sequence ID" value="WBA42825.1"/>
    <property type="molecule type" value="Genomic_DNA"/>
</dbReference>
<evidence type="ECO:0000259" key="2">
    <source>
        <dbReference type="Pfam" id="PF07883"/>
    </source>
</evidence>
<feature type="chain" id="PRO_5047509507" evidence="1">
    <location>
        <begin position="20"/>
        <end position="186"/>
    </location>
</feature>
<reference evidence="3 4" key="1">
    <citation type="submission" date="2022-12" db="EMBL/GenBank/DDBJ databases">
        <title>Hymenobacter canadensis sp. nov. isolated from lake water of the Cambridge Bay, Canada.</title>
        <authorList>
            <person name="Kim W.H."/>
            <person name="Lee Y.M."/>
        </authorList>
    </citation>
    <scope>NUCLEOTIDE SEQUENCE [LARGE SCALE GENOMIC DNA]</scope>
    <source>
        <strain evidence="3 4">PAMC 29467</strain>
    </source>
</reference>
<protein>
    <submittedName>
        <fullName evidence="3">Cupin domain-containing protein</fullName>
    </submittedName>
</protein>
<name>A0ABY7LVR9_9BACT</name>
<dbReference type="InterPro" id="IPR014710">
    <property type="entry name" value="RmlC-like_jellyroll"/>
</dbReference>
<dbReference type="PANTHER" id="PTHR36440:SF1">
    <property type="entry name" value="PUTATIVE (AFU_ORTHOLOGUE AFUA_8G07350)-RELATED"/>
    <property type="match status" value="1"/>
</dbReference>
<keyword evidence="1" id="KW-0732">Signal</keyword>
<dbReference type="InterPro" id="IPR013096">
    <property type="entry name" value="Cupin_2"/>
</dbReference>
<proteinExistence type="predicted"/>
<dbReference type="InterPro" id="IPR011051">
    <property type="entry name" value="RmlC_Cupin_sf"/>
</dbReference>
<keyword evidence="4" id="KW-1185">Reference proteome</keyword>
<dbReference type="PANTHER" id="PTHR36440">
    <property type="entry name" value="PUTATIVE (AFU_ORTHOLOGUE AFUA_8G07350)-RELATED"/>
    <property type="match status" value="1"/>
</dbReference>
<evidence type="ECO:0000256" key="1">
    <source>
        <dbReference type="SAM" id="SignalP"/>
    </source>
</evidence>
<gene>
    <name evidence="3" type="ORF">O3303_04515</name>
</gene>
<sequence length="186" mass="20463">MLRRSFLHLSLAAPGLAVVSSFVAPSQGPAAPPRRSLLVRAGTDSTSRPFKFLDALFTVKVSGRDTQGRCVIFDTLRPAKVGPQLHLHTDLDEWFYVEAGEFKFQAGEETMRLKAGDSLFVPRNMPHAFVKTSEGTAHLIVMHQPAGTMEEYFRTASAMPDQSPEARRALGEKHGMRFLGPALTPD</sequence>
<dbReference type="RefSeq" id="WP_269560874.1">
    <property type="nucleotide sequence ID" value="NZ_CP114767.1"/>
</dbReference>
<dbReference type="SUPFAM" id="SSF51182">
    <property type="entry name" value="RmlC-like cupins"/>
    <property type="match status" value="1"/>
</dbReference>
<organism evidence="3 4">
    <name type="scientific">Hymenobacter canadensis</name>
    <dbReference type="NCBI Taxonomy" id="2999067"/>
    <lineage>
        <taxon>Bacteria</taxon>
        <taxon>Pseudomonadati</taxon>
        <taxon>Bacteroidota</taxon>
        <taxon>Cytophagia</taxon>
        <taxon>Cytophagales</taxon>
        <taxon>Hymenobacteraceae</taxon>
        <taxon>Hymenobacter</taxon>
    </lineage>
</organism>
<dbReference type="Gene3D" id="2.60.120.10">
    <property type="entry name" value="Jelly Rolls"/>
    <property type="match status" value="1"/>
</dbReference>